<evidence type="ECO:0000256" key="5">
    <source>
        <dbReference type="SAM" id="MobiDB-lite"/>
    </source>
</evidence>
<keyword evidence="7" id="KW-1185">Reference proteome</keyword>
<dbReference type="PROSITE" id="PS00600">
    <property type="entry name" value="AA_TRANSFER_CLASS_3"/>
    <property type="match status" value="1"/>
</dbReference>
<dbReference type="PANTHER" id="PTHR43094:SF1">
    <property type="entry name" value="AMINOTRANSFERASE CLASS-III"/>
    <property type="match status" value="1"/>
</dbReference>
<dbReference type="SUPFAM" id="SSF53383">
    <property type="entry name" value="PLP-dependent transferases"/>
    <property type="match status" value="1"/>
</dbReference>
<accession>A0A1M6V3W4</accession>
<dbReference type="Gene3D" id="3.90.1150.10">
    <property type="entry name" value="Aspartate Aminotransferase, domain 1"/>
    <property type="match status" value="1"/>
</dbReference>
<gene>
    <name evidence="6" type="ORF">SAMN04488028_108112</name>
</gene>
<keyword evidence="6" id="KW-0808">Transferase</keyword>
<dbReference type="RefSeq" id="WP_073124678.1">
    <property type="nucleotide sequence ID" value="NZ_FRAA01000008.1"/>
</dbReference>
<organism evidence="6 7">
    <name type="scientific">Reichenbachiella agariperforans</name>
    <dbReference type="NCBI Taxonomy" id="156994"/>
    <lineage>
        <taxon>Bacteria</taxon>
        <taxon>Pseudomonadati</taxon>
        <taxon>Bacteroidota</taxon>
        <taxon>Cytophagia</taxon>
        <taxon>Cytophagales</taxon>
        <taxon>Reichenbachiellaceae</taxon>
        <taxon>Reichenbachiella</taxon>
    </lineage>
</organism>
<evidence type="ECO:0000256" key="1">
    <source>
        <dbReference type="ARBA" id="ARBA00001933"/>
    </source>
</evidence>
<dbReference type="CDD" id="cd00610">
    <property type="entry name" value="OAT_like"/>
    <property type="match status" value="1"/>
</dbReference>
<evidence type="ECO:0000313" key="6">
    <source>
        <dbReference type="EMBL" id="SHK76192.1"/>
    </source>
</evidence>
<keyword evidence="3 4" id="KW-0663">Pyridoxal phosphate</keyword>
<dbReference type="InterPro" id="IPR015424">
    <property type="entry name" value="PyrdxlP-dep_Trfase"/>
</dbReference>
<comment type="similarity">
    <text evidence="2 4">Belongs to the class-III pyridoxal-phosphate-dependent aminotransferase family.</text>
</comment>
<dbReference type="PANTHER" id="PTHR43094">
    <property type="entry name" value="AMINOTRANSFERASE"/>
    <property type="match status" value="1"/>
</dbReference>
<dbReference type="InterPro" id="IPR049704">
    <property type="entry name" value="Aminotrans_3_PPA_site"/>
</dbReference>
<dbReference type="STRING" id="156994.SAMN04488028_108112"/>
<dbReference type="InterPro" id="IPR005814">
    <property type="entry name" value="Aminotrans_3"/>
</dbReference>
<dbReference type="AlphaFoldDB" id="A0A1M6V3W4"/>
<dbReference type="NCBIfam" id="NF004755">
    <property type="entry name" value="PRK06082.1"/>
    <property type="match status" value="1"/>
</dbReference>
<dbReference type="Gene3D" id="3.40.640.10">
    <property type="entry name" value="Type I PLP-dependent aspartate aminotransferase-like (Major domain)"/>
    <property type="match status" value="1"/>
</dbReference>
<protein>
    <submittedName>
        <fullName evidence="6">4-aminobutyrate aminotransferase</fullName>
    </submittedName>
</protein>
<sequence length="455" mass="49917">MSNMTASFVQQGDTHKSGVQSRKAESLSQASRTILNRDANIFLHQALSSPVMNVIERAEGAYIFDHDGKRYFDLHGNGVHHIGYNNPAVVAAIKRQLDDQLSFAPRRYTAQVTVDFAEKLVSMAPEELDRVLFCPGGSEAIEMAVMLAKRVTGKWKTVSFWNQFHGSTFQAATLSGNAHWTTGVGPMVPGAFFVEFPNYYRNPWGIDPADTDAIDAAYLDQLRVVFQNNPDIAAVVGTPVASTPFIPTARYWQTVRTLCDEYGAFLIFDEIVCGMGRTGKMFAAEHYVTPDVLVVGKSLGGGILPFAGILTKDKYNVVADYSIGHFTHEKSPISAAAGHATIDFIQQEELVSRAESLGSYLLKGLQEMAAAYDQIGHVDGIGLLLSIDLVTSKKSKERNPTLANAVLEYGLSKGLSFKVIDTNVVTLHPPLIISQDEADFILESFRQIFKSLIKN</sequence>
<proteinExistence type="inferred from homology"/>
<dbReference type="Proteomes" id="UP000184474">
    <property type="component" value="Unassembled WGS sequence"/>
</dbReference>
<name>A0A1M6V3W4_REIAG</name>
<dbReference type="EMBL" id="FRAA01000008">
    <property type="protein sequence ID" value="SHK76192.1"/>
    <property type="molecule type" value="Genomic_DNA"/>
</dbReference>
<evidence type="ECO:0000256" key="2">
    <source>
        <dbReference type="ARBA" id="ARBA00008954"/>
    </source>
</evidence>
<dbReference type="InterPro" id="IPR015421">
    <property type="entry name" value="PyrdxlP-dep_Trfase_major"/>
</dbReference>
<dbReference type="Pfam" id="PF00202">
    <property type="entry name" value="Aminotran_3"/>
    <property type="match status" value="1"/>
</dbReference>
<evidence type="ECO:0000256" key="4">
    <source>
        <dbReference type="RuleBase" id="RU003560"/>
    </source>
</evidence>
<comment type="cofactor">
    <cofactor evidence="1">
        <name>pyridoxal 5'-phosphate</name>
        <dbReference type="ChEBI" id="CHEBI:597326"/>
    </cofactor>
</comment>
<dbReference type="GO" id="GO:0030170">
    <property type="term" value="F:pyridoxal phosphate binding"/>
    <property type="evidence" value="ECO:0007669"/>
    <property type="project" value="InterPro"/>
</dbReference>
<feature type="region of interest" description="Disordered" evidence="5">
    <location>
        <begin position="1"/>
        <end position="25"/>
    </location>
</feature>
<dbReference type="PIRSF" id="PIRSF000521">
    <property type="entry name" value="Transaminase_4ab_Lys_Orn"/>
    <property type="match status" value="1"/>
</dbReference>
<keyword evidence="6" id="KW-0032">Aminotransferase</keyword>
<reference evidence="7" key="1">
    <citation type="submission" date="2016-11" db="EMBL/GenBank/DDBJ databases">
        <authorList>
            <person name="Varghese N."/>
            <person name="Submissions S."/>
        </authorList>
    </citation>
    <scope>NUCLEOTIDE SEQUENCE [LARGE SCALE GENOMIC DNA]</scope>
    <source>
        <strain evidence="7">DSM 26134</strain>
    </source>
</reference>
<dbReference type="GO" id="GO:0008483">
    <property type="term" value="F:transaminase activity"/>
    <property type="evidence" value="ECO:0007669"/>
    <property type="project" value="UniProtKB-KW"/>
</dbReference>
<dbReference type="InterPro" id="IPR015422">
    <property type="entry name" value="PyrdxlP-dep_Trfase_small"/>
</dbReference>
<evidence type="ECO:0000313" key="7">
    <source>
        <dbReference type="Proteomes" id="UP000184474"/>
    </source>
</evidence>
<evidence type="ECO:0000256" key="3">
    <source>
        <dbReference type="ARBA" id="ARBA00022898"/>
    </source>
</evidence>